<gene>
    <name evidence="2" type="ORF">BGW38_008240</name>
</gene>
<evidence type="ECO:0000313" key="2">
    <source>
        <dbReference type="EMBL" id="KAF9575268.1"/>
    </source>
</evidence>
<protein>
    <submittedName>
        <fullName evidence="2">Uncharacterized protein</fullName>
    </submittedName>
</protein>
<feature type="compositionally biased region" description="Polar residues" evidence="1">
    <location>
        <begin position="213"/>
        <end position="223"/>
    </location>
</feature>
<sequence>MPQEKPPGMEHMYNLVMYDRVLTTIRDTFGKLVRPTIPNGSTTTKSGRAAKRGPLYGPNDEEIIPQTLAFYRKRTVVKEYLKGLEEQQEALETALMTRNSLKGVIMESSSNAHHSERRGILDTSGVSMAKIRTKPNKSRPAGGSSKENNTLTGSSTLHTSLTLLDLSTSTNETFHSGHGDQKEFYSPLLQSTEPTHQPFVETTTGIPKKRKSPSSTLTLFSKTNQKKRLISVPTTRESLWHRGPSKNSDGRPKNPFVKSNNDEEERESLKSVEGLALDQETIAESRTKTATTHHSPAFTPIRGGSSSSGSSAACQPKPPTSSANLMMQWVQRKGKDPANNASGTSISSSTSTSISTPISSASDATPNQGGDSIIREFYFTEAPKKSVILDRWVHFSSSSSSSTLPRSREENEPRPFRNVIRVDRTSKLFSNHSDNDEQDPE</sequence>
<feature type="region of interest" description="Disordered" evidence="1">
    <location>
        <begin position="36"/>
        <end position="58"/>
    </location>
</feature>
<feature type="compositionally biased region" description="Low complexity" evidence="1">
    <location>
        <begin position="341"/>
        <end position="365"/>
    </location>
</feature>
<feature type="compositionally biased region" description="Basic and acidic residues" evidence="1">
    <location>
        <begin position="406"/>
        <end position="426"/>
    </location>
</feature>
<keyword evidence="3" id="KW-1185">Reference proteome</keyword>
<dbReference type="EMBL" id="JAABOA010005618">
    <property type="protein sequence ID" value="KAF9575268.1"/>
    <property type="molecule type" value="Genomic_DNA"/>
</dbReference>
<name>A0A9P6K9X6_9FUNG</name>
<organism evidence="2 3">
    <name type="scientific">Lunasporangiospora selenospora</name>
    <dbReference type="NCBI Taxonomy" id="979761"/>
    <lineage>
        <taxon>Eukaryota</taxon>
        <taxon>Fungi</taxon>
        <taxon>Fungi incertae sedis</taxon>
        <taxon>Mucoromycota</taxon>
        <taxon>Mortierellomycotina</taxon>
        <taxon>Mortierellomycetes</taxon>
        <taxon>Mortierellales</taxon>
        <taxon>Mortierellaceae</taxon>
        <taxon>Lunasporangiospora</taxon>
    </lineage>
</organism>
<feature type="region of interest" description="Disordered" evidence="1">
    <location>
        <begin position="191"/>
        <end position="370"/>
    </location>
</feature>
<accession>A0A9P6K9X6</accession>
<evidence type="ECO:0000256" key="1">
    <source>
        <dbReference type="SAM" id="MobiDB-lite"/>
    </source>
</evidence>
<comment type="caution">
    <text evidence="2">The sequence shown here is derived from an EMBL/GenBank/DDBJ whole genome shotgun (WGS) entry which is preliminary data.</text>
</comment>
<reference evidence="2" key="1">
    <citation type="journal article" date="2020" name="Fungal Divers.">
        <title>Resolving the Mortierellaceae phylogeny through synthesis of multi-gene phylogenetics and phylogenomics.</title>
        <authorList>
            <person name="Vandepol N."/>
            <person name="Liber J."/>
            <person name="Desiro A."/>
            <person name="Na H."/>
            <person name="Kennedy M."/>
            <person name="Barry K."/>
            <person name="Grigoriev I.V."/>
            <person name="Miller A.N."/>
            <person name="O'Donnell K."/>
            <person name="Stajich J.E."/>
            <person name="Bonito G."/>
        </authorList>
    </citation>
    <scope>NUCLEOTIDE SEQUENCE</scope>
    <source>
        <strain evidence="2">KOD1015</strain>
    </source>
</reference>
<feature type="region of interest" description="Disordered" evidence="1">
    <location>
        <begin position="396"/>
        <end position="441"/>
    </location>
</feature>
<feature type="compositionally biased region" description="Polar residues" evidence="1">
    <location>
        <begin position="191"/>
        <end position="205"/>
    </location>
</feature>
<feature type="region of interest" description="Disordered" evidence="1">
    <location>
        <begin position="108"/>
        <end position="156"/>
    </location>
</feature>
<proteinExistence type="predicted"/>
<evidence type="ECO:0000313" key="3">
    <source>
        <dbReference type="Proteomes" id="UP000780801"/>
    </source>
</evidence>
<dbReference type="Proteomes" id="UP000780801">
    <property type="component" value="Unassembled WGS sequence"/>
</dbReference>
<dbReference type="AlphaFoldDB" id="A0A9P6K9X6"/>
<feature type="compositionally biased region" description="Polar residues" evidence="1">
    <location>
        <begin position="282"/>
        <end position="294"/>
    </location>
</feature>